<evidence type="ECO:0000313" key="1">
    <source>
        <dbReference type="EMBL" id="SUF54905.1"/>
    </source>
</evidence>
<evidence type="ECO:0000313" key="2">
    <source>
        <dbReference type="Proteomes" id="UP000254597"/>
    </source>
</evidence>
<organism evidence="1 2">
    <name type="scientific">Salmonella enterica</name>
    <name type="common">Salmonella choleraesuis</name>
    <dbReference type="NCBI Taxonomy" id="28901"/>
    <lineage>
        <taxon>Bacteria</taxon>
        <taxon>Pseudomonadati</taxon>
        <taxon>Pseudomonadota</taxon>
        <taxon>Gammaproteobacteria</taxon>
        <taxon>Enterobacterales</taxon>
        <taxon>Enterobacteriaceae</taxon>
        <taxon>Salmonella</taxon>
    </lineage>
</organism>
<accession>A0A379QEZ1</accession>
<gene>
    <name evidence="1" type="ORF">NCTC10252_00072</name>
</gene>
<name>A0A379QEZ1_SALER</name>
<dbReference type="SUPFAM" id="SSF52540">
    <property type="entry name" value="P-loop containing nucleoside triphosphate hydrolases"/>
    <property type="match status" value="1"/>
</dbReference>
<proteinExistence type="predicted"/>
<dbReference type="Proteomes" id="UP000254597">
    <property type="component" value="Unassembled WGS sequence"/>
</dbReference>
<sequence length="1020" mass="115527">MKTEFLDGLTRLLASVSANTINKPLPEYSSWDTVVPLTKRDVDNDTSLESPYVITTELGELITVFDLQGVFQIVGADHYANMLDELSKLLRPLCQKYGHEFWFSYEEDPDRAYDELARIVAPQILASKKMGLNVGDLIRERISKNASRCHFEQNLLVLKTGLLALTKETVKDEQSEKLRKTKGLQHPVYGQNINTIYESLRTLHIATTERVIDNFRLCDINGTSGILVRRLEAQEASRRIRIMIERERTAQNWKPLLVTEGMSPRGQVKHVDDILPLKLKWQICTSDPIIPEGTQYISTGKFYHALLYMELAPHDIQQFSELLARMDRSMPFRCTFQLSPKGLDSCKLRSMTASLLGFFGEIKKVKTSLDYLKSRDEHDPVMCMQFTATTWAHDLETLKRRVTTLDASLQSWGVPSMSGSSGDTSAYWLASVPGFAKANPATVMTPPLREALEMMPFTQAASPFNDGWLTVCTPDGKIIPLHSYSPLQDTWIRLFSGTPGSGKSLTMNVMNFAFAVAPGYTRVPLGLIIDVGRSSFGLIKLLSDELPEDRRHEVGCYELENSREYGTNIFDTQLGLRYPLPHERTFQQNFMKLLCSTTVVTQTEKGQVVTRQLPDGLEGFLSKLIDEAYKLTSEPETALPYEAAVLPEVDKQLAIVREKGIHDDSWWESVSWWEVVDLLFEHGFKNEAALAQRMAVPDITLLNSVAASSIMINLYPNLKVQSTGETMQEYVQRYLRDVSNLYPMFAGRTRFEISAETRFMSIDLGKVLAAESDKAGLFYMLARHIGTRSFFLEEESFMRQCPDIYKEHHRIRILSNRSEKRIIAADESHNFKDDQFTSEQFVKDALQGRKLGLVVCLASQFLEHHHPIIRAAATDVFVLRGGSSSDEKILREEFKVTPETLIRLQRECRGPGPNGANFLAFFKTSLGNVCHILNNTASATELWGFNTSQADMIVRDELYKRFGTAVAREYLARNFPSGSSIRYQETIRQKGLNAEGQTVASYLIEEISEKIREKIENEAA</sequence>
<dbReference type="Gene3D" id="3.40.50.300">
    <property type="entry name" value="P-loop containing nucleotide triphosphate hydrolases"/>
    <property type="match status" value="1"/>
</dbReference>
<dbReference type="EMBL" id="UGWP01000002">
    <property type="protein sequence ID" value="SUF54905.1"/>
    <property type="molecule type" value="Genomic_DNA"/>
</dbReference>
<reference evidence="1 2" key="1">
    <citation type="submission" date="2018-06" db="EMBL/GenBank/DDBJ databases">
        <authorList>
            <consortium name="Pathogen Informatics"/>
            <person name="Doyle S."/>
        </authorList>
    </citation>
    <scope>NUCLEOTIDE SEQUENCE [LARGE SCALE GENOMIC DNA]</scope>
    <source>
        <strain evidence="1 2">NCTC10252</strain>
    </source>
</reference>
<protein>
    <submittedName>
        <fullName evidence="1">Conjugal transfer protein TraU</fullName>
    </submittedName>
</protein>
<dbReference type="AlphaFoldDB" id="A0A379QEZ1"/>
<dbReference type="InterPro" id="IPR027417">
    <property type="entry name" value="P-loop_NTPase"/>
</dbReference>